<sequence>MNISLRAASSTSMPVYAIVVANFARSCTKYFRDVFNYDMT</sequence>
<reference evidence="2" key="1">
    <citation type="submission" date="2016-11" db="UniProtKB">
        <authorList>
            <consortium name="WormBaseParasite"/>
        </authorList>
    </citation>
    <scope>IDENTIFICATION</scope>
</reference>
<name>A0A1I8FM86_9PLAT</name>
<evidence type="ECO:0000313" key="2">
    <source>
        <dbReference type="WBParaSite" id="maker-unitig_40711-snap-gene-0.1-mRNA-1"/>
    </source>
</evidence>
<dbReference type="Proteomes" id="UP000095280">
    <property type="component" value="Unplaced"/>
</dbReference>
<organism evidence="1 2">
    <name type="scientific">Macrostomum lignano</name>
    <dbReference type="NCBI Taxonomy" id="282301"/>
    <lineage>
        <taxon>Eukaryota</taxon>
        <taxon>Metazoa</taxon>
        <taxon>Spiralia</taxon>
        <taxon>Lophotrochozoa</taxon>
        <taxon>Platyhelminthes</taxon>
        <taxon>Rhabditophora</taxon>
        <taxon>Macrostomorpha</taxon>
        <taxon>Macrostomida</taxon>
        <taxon>Macrostomidae</taxon>
        <taxon>Macrostomum</taxon>
    </lineage>
</organism>
<proteinExistence type="predicted"/>
<accession>A0A1I8FM86</accession>
<dbReference type="WBParaSite" id="maker-unitig_40711-snap-gene-0.1-mRNA-1">
    <property type="protein sequence ID" value="maker-unitig_40711-snap-gene-0.1-mRNA-1"/>
    <property type="gene ID" value="maker-unitig_40711-snap-gene-0.1"/>
</dbReference>
<dbReference type="AlphaFoldDB" id="A0A1I8FM86"/>
<evidence type="ECO:0000313" key="1">
    <source>
        <dbReference type="Proteomes" id="UP000095280"/>
    </source>
</evidence>
<keyword evidence="1" id="KW-1185">Reference proteome</keyword>
<protein>
    <submittedName>
        <fullName evidence="2">Uncharacterized protein</fullName>
    </submittedName>
</protein>